<dbReference type="eggNOG" id="ENOG5033S74">
    <property type="taxonomic scope" value="Bacteria"/>
</dbReference>
<feature type="transmembrane region" description="Helical" evidence="1">
    <location>
        <begin position="442"/>
        <end position="462"/>
    </location>
</feature>
<feature type="transmembrane region" description="Helical" evidence="1">
    <location>
        <begin position="733"/>
        <end position="752"/>
    </location>
</feature>
<feature type="transmembrane region" description="Helical" evidence="1">
    <location>
        <begin position="338"/>
        <end position="359"/>
    </location>
</feature>
<feature type="transmembrane region" description="Helical" evidence="1">
    <location>
        <begin position="270"/>
        <end position="288"/>
    </location>
</feature>
<accession>B4D0T8</accession>
<reference evidence="2 3" key="1">
    <citation type="journal article" date="2011" name="J. Bacteriol.">
        <title>Genome sequence of Chthoniobacter flavus Ellin428, an aerobic heterotrophic soil bacterium.</title>
        <authorList>
            <person name="Kant R."/>
            <person name="van Passel M.W."/>
            <person name="Palva A."/>
            <person name="Lucas S."/>
            <person name="Lapidus A."/>
            <person name="Glavina Del Rio T."/>
            <person name="Dalin E."/>
            <person name="Tice H."/>
            <person name="Bruce D."/>
            <person name="Goodwin L."/>
            <person name="Pitluck S."/>
            <person name="Larimer F.W."/>
            <person name="Land M.L."/>
            <person name="Hauser L."/>
            <person name="Sangwan P."/>
            <person name="de Vos W.M."/>
            <person name="Janssen P.H."/>
            <person name="Smidt H."/>
        </authorList>
    </citation>
    <scope>NUCLEOTIDE SEQUENCE [LARGE SCALE GENOMIC DNA]</scope>
    <source>
        <strain evidence="2 3">Ellin428</strain>
    </source>
</reference>
<keyword evidence="3" id="KW-1185">Reference proteome</keyword>
<feature type="transmembrane region" description="Helical" evidence="1">
    <location>
        <begin position="105"/>
        <end position="123"/>
    </location>
</feature>
<feature type="transmembrane region" description="Helical" evidence="1">
    <location>
        <begin position="371"/>
        <end position="392"/>
    </location>
</feature>
<feature type="transmembrane region" description="Helical" evidence="1">
    <location>
        <begin position="68"/>
        <end position="93"/>
    </location>
</feature>
<sequence>MPGGVGGHVDNALGSDLGATLYWHLPVSMIEHRAIFKDHEFPLWNRCDWCGLTLIGQSLSMIGDPLDWIAIVMAGASWAWDLKFVVAQLLFAFSIGWLVRRTSGSLAAAVLLTLSAPFMGFFAYRYNHAAFFSLCYSPWILVAWLEGTLATELRRAAAWALFLIFANWWELNSGTAKEMSALLVFLNLAGGLVLLLAAQPVQWRVRRLAIFAWANVIFLLLSAPLWMTFLDALGSAHTSYGDAHAYQITPGLAIGLFDDIFYRQFMSLELLFNPSTNFFVLIGAMWALARARSLATERLLWAMTLPAIAAAVLAFGVIPPDVVTTIPFLKGIYHLDNTFSCVLFILLFVIAGFGLRECLARMREPGWVGDWLIMLTFVGVLVAAYFGLADAAHRVGKTFLMVGETIPKSPFFKGYASALLVALVLLPLAWRLAWLRRPAATAWAVVAICAFVTLHFRHGMYLETKFDYYTRNPKTRTDLRHLTSPGIEAVRTASAEPGRVVGLGGVMMPGFNAALGFETISGPDALMNPAMLQLVDTLGFHREADWRIVIPPQKFPALHRALDMLNVRYLLDEPGKTGEAWPGTKVLSDSDLTVFESETAWPRAFFTDALGAYKSGAELRHLVEEGDGRPFAVMPADLRGRVPLPPRDFAHRVVQAATHYHLTNNTTSFEIDAATPGMAVLMEANMQDDILATVDDEPVQSLPIDHAFRGVLIEKPGHHVVKFEYWPLVFDRALSLALIGLVALLLSFWAWWRAGRATPGTSPVETAPQEAAAIS</sequence>
<evidence type="ECO:0000256" key="1">
    <source>
        <dbReference type="SAM" id="Phobius"/>
    </source>
</evidence>
<feature type="transmembrane region" description="Helical" evidence="1">
    <location>
        <begin position="210"/>
        <end position="229"/>
    </location>
</feature>
<feature type="transmembrane region" description="Helical" evidence="1">
    <location>
        <begin position="300"/>
        <end position="318"/>
    </location>
</feature>
<feature type="transmembrane region" description="Helical" evidence="1">
    <location>
        <begin position="181"/>
        <end position="198"/>
    </location>
</feature>
<evidence type="ECO:0000313" key="3">
    <source>
        <dbReference type="Proteomes" id="UP000005824"/>
    </source>
</evidence>
<gene>
    <name evidence="2" type="ORF">CfE428DRAFT_2539</name>
</gene>
<organism evidence="2 3">
    <name type="scientific">Chthoniobacter flavus Ellin428</name>
    <dbReference type="NCBI Taxonomy" id="497964"/>
    <lineage>
        <taxon>Bacteria</taxon>
        <taxon>Pseudomonadati</taxon>
        <taxon>Verrucomicrobiota</taxon>
        <taxon>Spartobacteria</taxon>
        <taxon>Chthoniobacterales</taxon>
        <taxon>Chthoniobacteraceae</taxon>
        <taxon>Chthoniobacter</taxon>
    </lineage>
</organism>
<proteinExistence type="predicted"/>
<dbReference type="STRING" id="497964.CfE428DRAFT_2539"/>
<dbReference type="Proteomes" id="UP000005824">
    <property type="component" value="Unassembled WGS sequence"/>
</dbReference>
<dbReference type="EMBL" id="ABVL01000006">
    <property type="protein sequence ID" value="EDY19950.1"/>
    <property type="molecule type" value="Genomic_DNA"/>
</dbReference>
<dbReference type="AlphaFoldDB" id="B4D0T8"/>
<protein>
    <recommendedName>
        <fullName evidence="4">Bacterial membrane protein YfhO</fullName>
    </recommendedName>
</protein>
<comment type="caution">
    <text evidence="2">The sequence shown here is derived from an EMBL/GenBank/DDBJ whole genome shotgun (WGS) entry which is preliminary data.</text>
</comment>
<keyword evidence="1" id="KW-0812">Transmembrane</keyword>
<evidence type="ECO:0008006" key="4">
    <source>
        <dbReference type="Google" id="ProtNLM"/>
    </source>
</evidence>
<keyword evidence="1" id="KW-1133">Transmembrane helix</keyword>
<keyword evidence="1" id="KW-0472">Membrane</keyword>
<dbReference type="InParanoid" id="B4D0T8"/>
<name>B4D0T8_9BACT</name>
<evidence type="ECO:0000313" key="2">
    <source>
        <dbReference type="EMBL" id="EDY19950.1"/>
    </source>
</evidence>
<feature type="transmembrane region" description="Helical" evidence="1">
    <location>
        <begin position="412"/>
        <end position="430"/>
    </location>
</feature>